<dbReference type="OMA" id="ISHEPCC"/>
<dbReference type="InParanoid" id="D2V804"/>
<keyword evidence="4" id="KW-1185">Reference proteome</keyword>
<dbReference type="PANTHER" id="PTHR11079:SF156">
    <property type="entry name" value="INACTIVE TRNA-SPECIFIC ADENOSINE DEAMINASE-LIKE PROTEIN 3-RELATED"/>
    <property type="match status" value="1"/>
</dbReference>
<dbReference type="Gene3D" id="3.40.140.10">
    <property type="entry name" value="Cytidine Deaminase, domain 2"/>
    <property type="match status" value="1"/>
</dbReference>
<protein>
    <submittedName>
        <fullName evidence="3">Predicted protein</fullName>
    </submittedName>
</protein>
<dbReference type="OrthoDB" id="3180714at2759"/>
<organism evidence="4">
    <name type="scientific">Naegleria gruberi</name>
    <name type="common">Amoeba</name>
    <dbReference type="NCBI Taxonomy" id="5762"/>
    <lineage>
        <taxon>Eukaryota</taxon>
        <taxon>Discoba</taxon>
        <taxon>Heterolobosea</taxon>
        <taxon>Tetramitia</taxon>
        <taxon>Eutetramitia</taxon>
        <taxon>Vahlkampfiidae</taxon>
        <taxon>Naegleria</taxon>
    </lineage>
</organism>
<dbReference type="GeneID" id="8861273"/>
<comment type="similarity">
    <text evidence="2">Belongs to the cytidine and deoxycytidylate deaminase family. ADAT3 subfamily.</text>
</comment>
<dbReference type="InterPro" id="IPR016193">
    <property type="entry name" value="Cytidine_deaminase-like"/>
</dbReference>
<dbReference type="GO" id="GO:0005634">
    <property type="term" value="C:nucleus"/>
    <property type="evidence" value="ECO:0007669"/>
    <property type="project" value="TreeGrafter"/>
</dbReference>
<name>D2V804_NAEGR</name>
<dbReference type="STRING" id="5762.D2V804"/>
<dbReference type="Proteomes" id="UP000006671">
    <property type="component" value="Unassembled WGS sequence"/>
</dbReference>
<dbReference type="EMBL" id="GG738856">
    <property type="protein sequence ID" value="EFC47096.1"/>
    <property type="molecule type" value="Genomic_DNA"/>
</dbReference>
<evidence type="ECO:0000256" key="1">
    <source>
        <dbReference type="ARBA" id="ARBA00022694"/>
    </source>
</evidence>
<keyword evidence="1" id="KW-0819">tRNA processing</keyword>
<dbReference type="KEGG" id="ngr:NAEGRDRAFT_64984"/>
<dbReference type="GO" id="GO:0008033">
    <property type="term" value="P:tRNA processing"/>
    <property type="evidence" value="ECO:0007669"/>
    <property type="project" value="UniProtKB-KW"/>
</dbReference>
<dbReference type="eggNOG" id="KOG2771">
    <property type="taxonomic scope" value="Eukaryota"/>
</dbReference>
<dbReference type="SUPFAM" id="SSF53927">
    <property type="entry name" value="Cytidine deaminase-like"/>
    <property type="match status" value="1"/>
</dbReference>
<sequence length="357" mass="41259">MENSSSQLSIKNIYTKPKITDLELINIIGIRVENKSKTSGLIQYLNKNFPLEARDIDFIKRIKTIGSDTYCVLYPLLNIDDDTDENTNLQRWISNVFQSSDDELLTKENHVFKTILECSDHQQAEKILKLFKIPKYGPKLKYQWKEWNTQYWPLKTVNLYETELQLAKLDPKAELNVNSHDEKSVETCTKLVIDSFEKSKRVSGLFFNPQTKTIVKSSIHDELFLDESKNSFFSPYYSETEGTLSNLGKFKCSLRHCAVVGVDVIAQYCIETIEKLPPNTPSTEIPYLCKGLDLFISHEPCCMCAMALLHSRIRRIYFVHECGNNFGGLINKVNQEYCVHENSKLNHHFDVYQVSLN</sequence>
<dbReference type="AlphaFoldDB" id="D2V804"/>
<gene>
    <name evidence="3" type="ORF">NAEGRDRAFT_64984</name>
</gene>
<dbReference type="FunCoup" id="D2V804">
    <property type="interactions" value="304"/>
</dbReference>
<dbReference type="GO" id="GO:0052717">
    <property type="term" value="F:tRNA-specific adenosine-34 deaminase activity"/>
    <property type="evidence" value="ECO:0007669"/>
    <property type="project" value="TreeGrafter"/>
</dbReference>
<evidence type="ECO:0000313" key="4">
    <source>
        <dbReference type="Proteomes" id="UP000006671"/>
    </source>
</evidence>
<reference evidence="3 4" key="1">
    <citation type="journal article" date="2010" name="Cell">
        <title>The genome of Naegleria gruberi illuminates early eukaryotic versatility.</title>
        <authorList>
            <person name="Fritz-Laylin L.K."/>
            <person name="Prochnik S.E."/>
            <person name="Ginger M.L."/>
            <person name="Dacks J.B."/>
            <person name="Carpenter M.L."/>
            <person name="Field M.C."/>
            <person name="Kuo A."/>
            <person name="Paredez A."/>
            <person name="Chapman J."/>
            <person name="Pham J."/>
            <person name="Shu S."/>
            <person name="Neupane R."/>
            <person name="Cipriano M."/>
            <person name="Mancuso J."/>
            <person name="Tu H."/>
            <person name="Salamov A."/>
            <person name="Lindquist E."/>
            <person name="Shapiro H."/>
            <person name="Lucas S."/>
            <person name="Grigoriev I.V."/>
            <person name="Cande W.Z."/>
            <person name="Fulton C."/>
            <person name="Rokhsar D.S."/>
            <person name="Dawson S.C."/>
        </authorList>
    </citation>
    <scope>NUCLEOTIDE SEQUENCE [LARGE SCALE GENOMIC DNA]</scope>
    <source>
        <strain evidence="3 4">NEG-M</strain>
    </source>
</reference>
<accession>D2V804</accession>
<dbReference type="RefSeq" id="XP_002679840.1">
    <property type="nucleotide sequence ID" value="XM_002679794.1"/>
</dbReference>
<evidence type="ECO:0000313" key="3">
    <source>
        <dbReference type="EMBL" id="EFC47096.1"/>
    </source>
</evidence>
<proteinExistence type="inferred from homology"/>
<evidence type="ECO:0000256" key="2">
    <source>
        <dbReference type="ARBA" id="ARBA00038160"/>
    </source>
</evidence>
<dbReference type="VEuPathDB" id="AmoebaDB:NAEGRDRAFT_64984"/>
<dbReference type="PANTHER" id="PTHR11079">
    <property type="entry name" value="CYTOSINE DEAMINASE FAMILY MEMBER"/>
    <property type="match status" value="1"/>
</dbReference>
<dbReference type="GO" id="GO:0005737">
    <property type="term" value="C:cytoplasm"/>
    <property type="evidence" value="ECO:0007669"/>
    <property type="project" value="TreeGrafter"/>
</dbReference>